<evidence type="ECO:0000256" key="3">
    <source>
        <dbReference type="ARBA" id="ARBA00022692"/>
    </source>
</evidence>
<organism evidence="7 8">
    <name type="scientific">Paraphaeosphaeria minitans</name>
    <dbReference type="NCBI Taxonomy" id="565426"/>
    <lineage>
        <taxon>Eukaryota</taxon>
        <taxon>Fungi</taxon>
        <taxon>Dikarya</taxon>
        <taxon>Ascomycota</taxon>
        <taxon>Pezizomycotina</taxon>
        <taxon>Dothideomycetes</taxon>
        <taxon>Pleosporomycetidae</taxon>
        <taxon>Pleosporales</taxon>
        <taxon>Massarineae</taxon>
        <taxon>Didymosphaeriaceae</taxon>
        <taxon>Paraphaeosphaeria</taxon>
    </lineage>
</organism>
<evidence type="ECO:0000256" key="5">
    <source>
        <dbReference type="ARBA" id="ARBA00023136"/>
    </source>
</evidence>
<protein>
    <submittedName>
        <fullName evidence="7">Uncharacterized protein</fullName>
    </submittedName>
</protein>
<evidence type="ECO:0000256" key="2">
    <source>
        <dbReference type="ARBA" id="ARBA00007262"/>
    </source>
</evidence>
<sequence length="156" mass="14705">MRSSLLCSSILLAALAPQPQAMSFIPKSARNVTRVAVGAKDWVVKNPKTTVGVAAAPVVGIVAAPLVLGAAGFTAGGVAAGSLAAGIQAGIGNVAAGSVFAGLTSAGAGGATLAVVQGIAGGAAAAVAGVTAYVMEKVKIESEGGKGNGEGLPAKL</sequence>
<dbReference type="AlphaFoldDB" id="A0A9P6GM00"/>
<dbReference type="PANTHER" id="PTHR16932">
    <property type="entry name" value="INTERFERON ALPHA-INDUCIBLE PROTEIN 27"/>
    <property type="match status" value="1"/>
</dbReference>
<dbReference type="Pfam" id="PF06140">
    <property type="entry name" value="Ifi-6-16"/>
    <property type="match status" value="1"/>
</dbReference>
<reference evidence="7" key="1">
    <citation type="journal article" date="2020" name="Mol. Plant Microbe Interact.">
        <title>Genome Sequence of the Biocontrol Agent Coniothyrium minitans strain Conio (IMI 134523).</title>
        <authorList>
            <person name="Patel D."/>
            <person name="Shittu T.A."/>
            <person name="Baroncelli R."/>
            <person name="Muthumeenakshi S."/>
            <person name="Osborne T.H."/>
            <person name="Janganan T.K."/>
            <person name="Sreenivasaprasad S."/>
        </authorList>
    </citation>
    <scope>NUCLEOTIDE SEQUENCE</scope>
    <source>
        <strain evidence="7">Conio</strain>
    </source>
</reference>
<feature type="signal peptide" evidence="6">
    <location>
        <begin position="1"/>
        <end position="21"/>
    </location>
</feature>
<dbReference type="PANTHER" id="PTHR16932:SF18">
    <property type="entry name" value="INTERFERON, ALPHA-INDUCIBLE PROTEIN 27-LIKE 2"/>
    <property type="match status" value="1"/>
</dbReference>
<keyword evidence="8" id="KW-1185">Reference proteome</keyword>
<dbReference type="InterPro" id="IPR009311">
    <property type="entry name" value="IFI6/IFI27-like"/>
</dbReference>
<gene>
    <name evidence="7" type="ORF">PMIN01_03385</name>
</gene>
<comment type="similarity">
    <text evidence="2">Belongs to the IFI6/IFI27 family.</text>
</comment>
<dbReference type="Proteomes" id="UP000756921">
    <property type="component" value="Unassembled WGS sequence"/>
</dbReference>
<comment type="subcellular location">
    <subcellularLocation>
        <location evidence="1">Membrane</location>
        <topology evidence="1">Multi-pass membrane protein</topology>
    </subcellularLocation>
</comment>
<dbReference type="InterPro" id="IPR038213">
    <property type="entry name" value="IFI6/IFI27-like_sf"/>
</dbReference>
<evidence type="ECO:0000313" key="8">
    <source>
        <dbReference type="Proteomes" id="UP000756921"/>
    </source>
</evidence>
<keyword evidence="3" id="KW-0812">Transmembrane</keyword>
<dbReference type="GO" id="GO:0016020">
    <property type="term" value="C:membrane"/>
    <property type="evidence" value="ECO:0007669"/>
    <property type="project" value="UniProtKB-SubCell"/>
</dbReference>
<proteinExistence type="inferred from homology"/>
<keyword evidence="4" id="KW-1133">Transmembrane helix</keyword>
<dbReference type="Gene3D" id="6.10.110.10">
    <property type="match status" value="1"/>
</dbReference>
<comment type="caution">
    <text evidence="7">The sequence shown here is derived from an EMBL/GenBank/DDBJ whole genome shotgun (WGS) entry which is preliminary data.</text>
</comment>
<evidence type="ECO:0000313" key="7">
    <source>
        <dbReference type="EMBL" id="KAF9738102.1"/>
    </source>
</evidence>
<name>A0A9P6GM00_9PLEO</name>
<dbReference type="EMBL" id="WJXW01000003">
    <property type="protein sequence ID" value="KAF9738102.1"/>
    <property type="molecule type" value="Genomic_DNA"/>
</dbReference>
<evidence type="ECO:0000256" key="6">
    <source>
        <dbReference type="SAM" id="SignalP"/>
    </source>
</evidence>
<evidence type="ECO:0000256" key="4">
    <source>
        <dbReference type="ARBA" id="ARBA00022989"/>
    </source>
</evidence>
<keyword evidence="5" id="KW-0472">Membrane</keyword>
<evidence type="ECO:0000256" key="1">
    <source>
        <dbReference type="ARBA" id="ARBA00004141"/>
    </source>
</evidence>
<keyword evidence="6" id="KW-0732">Signal</keyword>
<accession>A0A9P6GM00</accession>
<feature type="chain" id="PRO_5040105792" evidence="6">
    <location>
        <begin position="22"/>
        <end position="156"/>
    </location>
</feature>